<reference evidence="2" key="1">
    <citation type="journal article" date="2024" name="Proc. Natl. Acad. Sci. U.S.A.">
        <title>Extraordinary preservation of gene collinearity over three hundred million years revealed in homosporous lycophytes.</title>
        <authorList>
            <person name="Li C."/>
            <person name="Wickell D."/>
            <person name="Kuo L.Y."/>
            <person name="Chen X."/>
            <person name="Nie B."/>
            <person name="Liao X."/>
            <person name="Peng D."/>
            <person name="Ji J."/>
            <person name="Jenkins J."/>
            <person name="Williams M."/>
            <person name="Shu S."/>
            <person name="Plott C."/>
            <person name="Barry K."/>
            <person name="Rajasekar S."/>
            <person name="Grimwood J."/>
            <person name="Han X."/>
            <person name="Sun S."/>
            <person name="Hou Z."/>
            <person name="He W."/>
            <person name="Dai G."/>
            <person name="Sun C."/>
            <person name="Schmutz J."/>
            <person name="Leebens-Mack J.H."/>
            <person name="Li F.W."/>
            <person name="Wang L."/>
        </authorList>
    </citation>
    <scope>NUCLEOTIDE SEQUENCE [LARGE SCALE GENOMIC DNA]</scope>
    <source>
        <strain evidence="2">cv. PW_Plant_1</strain>
    </source>
</reference>
<accession>A0ACC2EA92</accession>
<comment type="caution">
    <text evidence="1">The sequence shown here is derived from an EMBL/GenBank/DDBJ whole genome shotgun (WGS) entry which is preliminary data.</text>
</comment>
<evidence type="ECO:0000313" key="2">
    <source>
        <dbReference type="Proteomes" id="UP001162992"/>
    </source>
</evidence>
<dbReference type="Proteomes" id="UP001162992">
    <property type="component" value="Chromosome 3"/>
</dbReference>
<dbReference type="EMBL" id="CM055094">
    <property type="protein sequence ID" value="KAJ7563376.1"/>
    <property type="molecule type" value="Genomic_DNA"/>
</dbReference>
<organism evidence="1 2">
    <name type="scientific">Diphasiastrum complanatum</name>
    <name type="common">Issler's clubmoss</name>
    <name type="synonym">Lycopodium complanatum</name>
    <dbReference type="NCBI Taxonomy" id="34168"/>
    <lineage>
        <taxon>Eukaryota</taxon>
        <taxon>Viridiplantae</taxon>
        <taxon>Streptophyta</taxon>
        <taxon>Embryophyta</taxon>
        <taxon>Tracheophyta</taxon>
        <taxon>Lycopodiopsida</taxon>
        <taxon>Lycopodiales</taxon>
        <taxon>Lycopodiaceae</taxon>
        <taxon>Lycopodioideae</taxon>
        <taxon>Diphasiastrum</taxon>
    </lineage>
</organism>
<sequence length="296" mass="31807">MAIAEAPAFQEAAHCAVCNCSFGTFRRRHHCRCCGKSFCNEHSSNQMDLPQFGLHSPVRVCDQCFCSSKEAILNIPSEDLQAAVESTASSISRLDVASKTSSSEKDVLFTPLLSPAFECKCGMPLCICEPPIQPKVAPAVHESAVHLKPKKSAAAPVSSSVQASKSSNNSGTGNMPSLFFSGRQTTHGNTQRVSKSYEATGEGLREAIKNGDEAAVKDLLMRGIDANYLDKQGMSLLHLAAVFNFTEIAFLLMDAGANAFIKNAQGDYAGETPLECAQPTLQHKMRLKLQTLSSSE</sequence>
<evidence type="ECO:0000313" key="1">
    <source>
        <dbReference type="EMBL" id="KAJ7563376.1"/>
    </source>
</evidence>
<proteinExistence type="predicted"/>
<name>A0ACC2EA92_DIPCM</name>
<protein>
    <submittedName>
        <fullName evidence="1">Uncharacterized protein</fullName>
    </submittedName>
</protein>
<keyword evidence="2" id="KW-1185">Reference proteome</keyword>
<gene>
    <name evidence="1" type="ORF">O6H91_03G107600</name>
</gene>